<gene>
    <name evidence="2" type="ORF">HID58_013527</name>
</gene>
<dbReference type="EMBL" id="JAGKQM010000003">
    <property type="protein sequence ID" value="KAH0936410.1"/>
    <property type="molecule type" value="Genomic_DNA"/>
</dbReference>
<evidence type="ECO:0000313" key="2">
    <source>
        <dbReference type="EMBL" id="KAH0936410.1"/>
    </source>
</evidence>
<protein>
    <submittedName>
        <fullName evidence="2">Uncharacterized protein</fullName>
    </submittedName>
</protein>
<evidence type="ECO:0000313" key="3">
    <source>
        <dbReference type="Proteomes" id="UP000824890"/>
    </source>
</evidence>
<feature type="non-terminal residue" evidence="2">
    <location>
        <position position="1"/>
    </location>
</feature>
<reference evidence="2 3" key="1">
    <citation type="submission" date="2021-05" db="EMBL/GenBank/DDBJ databases">
        <title>Genome Assembly of Synthetic Allotetraploid Brassica napus Reveals Homoeologous Exchanges between Subgenomes.</title>
        <authorList>
            <person name="Davis J.T."/>
        </authorList>
    </citation>
    <scope>NUCLEOTIDE SEQUENCE [LARGE SCALE GENOMIC DNA]</scope>
    <source>
        <strain evidence="3">cv. Da-Ae</strain>
        <tissue evidence="2">Seedling</tissue>
    </source>
</reference>
<name>A0ABQ8E452_BRANA</name>
<keyword evidence="3" id="KW-1185">Reference proteome</keyword>
<dbReference type="Proteomes" id="UP000824890">
    <property type="component" value="Unassembled WGS sequence"/>
</dbReference>
<proteinExistence type="predicted"/>
<evidence type="ECO:0000256" key="1">
    <source>
        <dbReference type="SAM" id="MobiDB-lite"/>
    </source>
</evidence>
<comment type="caution">
    <text evidence="2">The sequence shown here is derived from an EMBL/GenBank/DDBJ whole genome shotgun (WGS) entry which is preliminary data.</text>
</comment>
<feature type="compositionally biased region" description="Low complexity" evidence="1">
    <location>
        <begin position="147"/>
        <end position="165"/>
    </location>
</feature>
<feature type="region of interest" description="Disordered" evidence="1">
    <location>
        <begin position="147"/>
        <end position="166"/>
    </location>
</feature>
<accession>A0ABQ8E452</accession>
<organism evidence="2 3">
    <name type="scientific">Brassica napus</name>
    <name type="common">Rape</name>
    <dbReference type="NCBI Taxonomy" id="3708"/>
    <lineage>
        <taxon>Eukaryota</taxon>
        <taxon>Viridiplantae</taxon>
        <taxon>Streptophyta</taxon>
        <taxon>Embryophyta</taxon>
        <taxon>Tracheophyta</taxon>
        <taxon>Spermatophyta</taxon>
        <taxon>Magnoliopsida</taxon>
        <taxon>eudicotyledons</taxon>
        <taxon>Gunneridae</taxon>
        <taxon>Pentapetalae</taxon>
        <taxon>rosids</taxon>
        <taxon>malvids</taxon>
        <taxon>Brassicales</taxon>
        <taxon>Brassicaceae</taxon>
        <taxon>Brassiceae</taxon>
        <taxon>Brassica</taxon>
    </lineage>
</organism>
<sequence length="472" mass="51835">CFCLFCNRYLVSPVTRTSPPLLEELHLGFPSAPYSRSASHGHPVSITMKLSIRIPHPLQATLPSLKLVDRALSGIDEIRSSNAKPDSSSNCCTGVYDLSDETRASPSPPRDTLCLSAVDIYSDTCLPLRAIAPRPALTQMIGLEQSWTSKGPSSKSSKPTHTSWPRCKCQPVPEAVQRYTLGPLTGSHLMVKPSPTPQATTTSLLAVVTFFTLQQEMVSTISGESFASGPRLFFVTLHQLSNTDTTMIYVTSSQSCPAETLQGSDHSLSFSLFAESFIVKFSIKATTPPKICFSFDIVLFKCRNVSMIYCARVWTRRFACYYVTAAPPSHYAVSSIDGSSQSQLFDPPPISSSHEILFTRYYITVASLLHYAVSSIDGSSHSRHCDPVTGSVILYGGSQTYCSQNSLVGFLNVDFDFFAFLRTRASGLQVKLLYGSLLSLATSIFRHVLVFFVYQFTVENLCGCNRRSLLGF</sequence>